<keyword evidence="3" id="KW-1185">Reference proteome</keyword>
<gene>
    <name evidence="2" type="ORF">SAMD00023353_0700140</name>
</gene>
<dbReference type="OrthoDB" id="294702at2759"/>
<feature type="domain" description="AB hydrolase-1" evidence="1">
    <location>
        <begin position="67"/>
        <end position="334"/>
    </location>
</feature>
<accession>A0A1S7ULL3</accession>
<dbReference type="SUPFAM" id="SSF53474">
    <property type="entry name" value="alpha/beta-Hydrolases"/>
    <property type="match status" value="1"/>
</dbReference>
<evidence type="ECO:0000259" key="1">
    <source>
        <dbReference type="Pfam" id="PF12697"/>
    </source>
</evidence>
<dbReference type="PANTHER" id="PTHR43433">
    <property type="entry name" value="HYDROLASE, ALPHA/BETA FOLD FAMILY PROTEIN"/>
    <property type="match status" value="1"/>
</dbReference>
<name>A0A1S7ULL3_ROSNE</name>
<dbReference type="STRING" id="77044.A0A1S7ULL3"/>
<evidence type="ECO:0000313" key="2">
    <source>
        <dbReference type="EMBL" id="GAP84223.1"/>
    </source>
</evidence>
<dbReference type="Gene3D" id="3.40.50.1820">
    <property type="entry name" value="alpha/beta hydrolase"/>
    <property type="match status" value="1"/>
</dbReference>
<protein>
    <submittedName>
        <fullName evidence="2">Putative interferon-induced GTP-binding protein Mx2</fullName>
    </submittedName>
</protein>
<dbReference type="PANTHER" id="PTHR43433:SF10">
    <property type="entry name" value="AB HYDROLASE-1 DOMAIN-CONTAINING PROTEIN"/>
    <property type="match status" value="1"/>
</dbReference>
<dbReference type="Proteomes" id="UP000054516">
    <property type="component" value="Unassembled WGS sequence"/>
</dbReference>
<organism evidence="2">
    <name type="scientific">Rosellinia necatrix</name>
    <name type="common">White root-rot fungus</name>
    <dbReference type="NCBI Taxonomy" id="77044"/>
    <lineage>
        <taxon>Eukaryota</taxon>
        <taxon>Fungi</taxon>
        <taxon>Dikarya</taxon>
        <taxon>Ascomycota</taxon>
        <taxon>Pezizomycotina</taxon>
        <taxon>Sordariomycetes</taxon>
        <taxon>Xylariomycetidae</taxon>
        <taxon>Xylariales</taxon>
        <taxon>Xylariaceae</taxon>
        <taxon>Rosellinia</taxon>
    </lineage>
</organism>
<dbReference type="AlphaFoldDB" id="A0A1S7ULL3"/>
<proteinExistence type="predicted"/>
<dbReference type="OMA" id="DRPGMGN"/>
<dbReference type="InterPro" id="IPR000073">
    <property type="entry name" value="AB_hydrolase_1"/>
</dbReference>
<dbReference type="EMBL" id="DF977452">
    <property type="protein sequence ID" value="GAP84223.1"/>
    <property type="molecule type" value="Genomic_DNA"/>
</dbReference>
<dbReference type="Pfam" id="PF12697">
    <property type="entry name" value="Abhydrolase_6"/>
    <property type="match status" value="1"/>
</dbReference>
<reference evidence="2" key="1">
    <citation type="submission" date="2016-03" db="EMBL/GenBank/DDBJ databases">
        <title>Draft genome sequence of Rosellinia necatrix.</title>
        <authorList>
            <person name="Kanematsu S."/>
        </authorList>
    </citation>
    <scope>NUCLEOTIDE SEQUENCE [LARGE SCALE GENOMIC DNA]</scope>
    <source>
        <strain evidence="2">W97</strain>
    </source>
</reference>
<sequence>MPNDTVRYLDDERFHQTFTPPPDANRPSDPELKVTYADFGHRNDERVMLFCGPLLGSRFVLATKDKLAKRYGVRIISPDRPGFGGTTDVEPADRIRVWLHIVEALLQHLGIKQVSILGYSAGSVYAMEVLFNLRHLLHPTRPYVALCAPWVHPSRSGVLALKLVRLMPDALVSNYDRVVQVLYGGFGLAFQFSDLVGSTPSLGGGSFFAPGVDPADVAQEESLLPELIARFKSEQLRGLGKDVLLLLKHNEFSTYWGSKFDYDALVPLLAQAEKSLRVGDSAAVSPLQVDVFFAESDNIIGATTAPAWFSDCWRPEQGGDFIKYSSVTIPKTTHDSLLELRYGVIERIFQAMSKQNDS</sequence>
<evidence type="ECO:0000313" key="3">
    <source>
        <dbReference type="Proteomes" id="UP000054516"/>
    </source>
</evidence>
<dbReference type="InterPro" id="IPR050471">
    <property type="entry name" value="AB_hydrolase"/>
</dbReference>
<dbReference type="InterPro" id="IPR029058">
    <property type="entry name" value="AB_hydrolase_fold"/>
</dbReference>